<reference evidence="4" key="1">
    <citation type="journal article" date="2018" name="Nat. Microbiol.">
        <title>Leveraging single-cell genomics to expand the fungal tree of life.</title>
        <authorList>
            <person name="Ahrendt S.R."/>
            <person name="Quandt C.A."/>
            <person name="Ciobanu D."/>
            <person name="Clum A."/>
            <person name="Salamov A."/>
            <person name="Andreopoulos B."/>
            <person name="Cheng J.F."/>
            <person name="Woyke T."/>
            <person name="Pelin A."/>
            <person name="Henrissat B."/>
            <person name="Reynolds N.K."/>
            <person name="Benny G.L."/>
            <person name="Smith M.E."/>
            <person name="James T.Y."/>
            <person name="Grigoriev I.V."/>
        </authorList>
    </citation>
    <scope>NUCLEOTIDE SEQUENCE [LARGE SCALE GENOMIC DNA]</scope>
    <source>
        <strain evidence="4">Baker2002</strain>
    </source>
</reference>
<organism evidence="3 4">
    <name type="scientific">Metschnikowia bicuspidata</name>
    <dbReference type="NCBI Taxonomy" id="27322"/>
    <lineage>
        <taxon>Eukaryota</taxon>
        <taxon>Fungi</taxon>
        <taxon>Dikarya</taxon>
        <taxon>Ascomycota</taxon>
        <taxon>Saccharomycotina</taxon>
        <taxon>Pichiomycetes</taxon>
        <taxon>Metschnikowiaceae</taxon>
        <taxon>Metschnikowia</taxon>
    </lineage>
</organism>
<feature type="region of interest" description="Disordered" evidence="1">
    <location>
        <begin position="1"/>
        <end position="85"/>
    </location>
</feature>
<evidence type="ECO:0000256" key="1">
    <source>
        <dbReference type="SAM" id="MobiDB-lite"/>
    </source>
</evidence>
<accession>A0A4P9ZKH1</accession>
<feature type="compositionally biased region" description="Polar residues" evidence="1">
    <location>
        <begin position="1"/>
        <end position="17"/>
    </location>
</feature>
<dbReference type="PANTHER" id="PTHR47657:SF7">
    <property type="entry name" value="STEROL REGULATORY ELEMENT-BINDING PROTEIN ECM22"/>
    <property type="match status" value="1"/>
</dbReference>
<evidence type="ECO:0000313" key="3">
    <source>
        <dbReference type="EMBL" id="RKP33062.1"/>
    </source>
</evidence>
<dbReference type="Gene3D" id="4.10.240.10">
    <property type="entry name" value="Zn(2)-C6 fungal-type DNA-binding domain"/>
    <property type="match status" value="1"/>
</dbReference>
<evidence type="ECO:0000313" key="4">
    <source>
        <dbReference type="Proteomes" id="UP000268321"/>
    </source>
</evidence>
<dbReference type="SMART" id="SM00066">
    <property type="entry name" value="GAL4"/>
    <property type="match status" value="1"/>
</dbReference>
<evidence type="ECO:0000259" key="2">
    <source>
        <dbReference type="PROSITE" id="PS50048"/>
    </source>
</evidence>
<dbReference type="CDD" id="cd00067">
    <property type="entry name" value="GAL4"/>
    <property type="match status" value="1"/>
</dbReference>
<dbReference type="Proteomes" id="UP000268321">
    <property type="component" value="Unassembled WGS sequence"/>
</dbReference>
<dbReference type="InterPro" id="IPR036864">
    <property type="entry name" value="Zn2-C6_fun-type_DNA-bd_sf"/>
</dbReference>
<gene>
    <name evidence="3" type="ORF">METBISCDRAFT_25244</name>
</gene>
<feature type="domain" description="Zn(2)-C6 fungal-type" evidence="2">
    <location>
        <begin position="90"/>
        <end position="120"/>
    </location>
</feature>
<sequence>MLNSVPRNSERQTSSSEAHVPPKMDTPPESAGPVLKQEPLSPGGSDVAQMPDSLDAPVPKPTTPEVSYSDEDNMPKKKNSRRKHRNSHLGCVTCKKRRIKCDEMLPQCFNCVKGKLHCAYLNLDARARSTLRMAQINRNLCIEPLDEAMALYYKEYHPDHPQHTNQQHTLPIPPVVMHLGTPQMLDSALLPAGYVEQPTDYISAGYVPYQLVPQVFNNTANAGTTSAPGMLLSMYRSMLYIQQPDHGSAQPTVVYQQIPIQMVSTAQMPHMMYQSQENIPIHVAHNGAQMPTAPVSAMDGQPMMIVNSHSDNILPYKRSPTASANRSASTLLAITGMHLSQTVVQLPHLHTPEMAPIIMPPGTAQGPMMHQIMSGAPYHRVGSVPGHQMPQPMHQITSTPSMSLIPGSQQMMQHPDMPGMAILPMLKPILSSVGALYYATPMLLAAAVSSSMMSASEMVKQEPGVFVKSEFSSELEKYVVTQPGKQYGADSPEPLNEPEKAPSIKMLLS</sequence>
<dbReference type="PROSITE" id="PS00463">
    <property type="entry name" value="ZN2_CY6_FUNGAL_1"/>
    <property type="match status" value="1"/>
</dbReference>
<protein>
    <recommendedName>
        <fullName evidence="2">Zn(2)-C6 fungal-type domain-containing protein</fullName>
    </recommendedName>
</protein>
<dbReference type="OrthoDB" id="1924260at2759"/>
<dbReference type="PANTHER" id="PTHR47657">
    <property type="entry name" value="STEROL REGULATORY ELEMENT-BINDING PROTEIN ECM22"/>
    <property type="match status" value="1"/>
</dbReference>
<dbReference type="GO" id="GO:0008270">
    <property type="term" value="F:zinc ion binding"/>
    <property type="evidence" value="ECO:0007669"/>
    <property type="project" value="InterPro"/>
</dbReference>
<dbReference type="SUPFAM" id="SSF57701">
    <property type="entry name" value="Zn2/Cys6 DNA-binding domain"/>
    <property type="match status" value="1"/>
</dbReference>
<dbReference type="PROSITE" id="PS50048">
    <property type="entry name" value="ZN2_CY6_FUNGAL_2"/>
    <property type="match status" value="1"/>
</dbReference>
<feature type="region of interest" description="Disordered" evidence="1">
    <location>
        <begin position="482"/>
        <end position="509"/>
    </location>
</feature>
<keyword evidence="4" id="KW-1185">Reference proteome</keyword>
<name>A0A4P9ZKH1_9ASCO</name>
<dbReference type="Pfam" id="PF00172">
    <property type="entry name" value="Zn_clus"/>
    <property type="match status" value="1"/>
</dbReference>
<dbReference type="AlphaFoldDB" id="A0A4P9ZKH1"/>
<feature type="compositionally biased region" description="Basic residues" evidence="1">
    <location>
        <begin position="76"/>
        <end position="85"/>
    </location>
</feature>
<dbReference type="EMBL" id="ML004428">
    <property type="protein sequence ID" value="RKP33062.1"/>
    <property type="molecule type" value="Genomic_DNA"/>
</dbReference>
<proteinExistence type="predicted"/>
<dbReference type="InterPro" id="IPR001138">
    <property type="entry name" value="Zn2Cys6_DnaBD"/>
</dbReference>
<dbReference type="InterPro" id="IPR052400">
    <property type="entry name" value="Zn2-C6_fungal_TF"/>
</dbReference>
<dbReference type="GO" id="GO:0000981">
    <property type="term" value="F:DNA-binding transcription factor activity, RNA polymerase II-specific"/>
    <property type="evidence" value="ECO:0007669"/>
    <property type="project" value="InterPro"/>
</dbReference>